<dbReference type="AlphaFoldDB" id="A0A2W4U1I0"/>
<dbReference type="EMBL" id="QBMC01000097">
    <property type="protein sequence ID" value="PZO15136.1"/>
    <property type="molecule type" value="Genomic_DNA"/>
</dbReference>
<protein>
    <submittedName>
        <fullName evidence="1">DUF29 domain-containing protein</fullName>
    </submittedName>
</protein>
<gene>
    <name evidence="1" type="ORF">DCF25_14025</name>
</gene>
<evidence type="ECO:0000313" key="2">
    <source>
        <dbReference type="Proteomes" id="UP000249354"/>
    </source>
</evidence>
<comment type="caution">
    <text evidence="1">The sequence shown here is derived from an EMBL/GenBank/DDBJ whole genome shotgun (WGS) entry which is preliminary data.</text>
</comment>
<accession>A0A2W4U1I0</accession>
<dbReference type="Gene3D" id="1.20.1220.20">
    <property type="entry name" value="Uncharcterised protein PF01724"/>
    <property type="match status" value="1"/>
</dbReference>
<dbReference type="InterPro" id="IPR002636">
    <property type="entry name" value="DUF29"/>
</dbReference>
<name>A0A2W4U1I0_9CYAN</name>
<sequence length="161" mass="18786">MTTSPPFTDQSSLFNAETSPALYDRDYFAWIEATLYHLQQQDYSSVDWTNLIEEISDMSRSEKRRLKSNLRVVLMHLLKWRYQPECRSGSWQSSIIEHRIRVDQNLNESPSLKPFLEKEFLGVYRDAVKIAAAETGLPMETFPMDCPYAIAQVLDENFLPE</sequence>
<reference evidence="2" key="1">
    <citation type="submission" date="2018-04" db="EMBL/GenBank/DDBJ databases">
        <authorList>
            <person name="Cornet L."/>
        </authorList>
    </citation>
    <scope>NUCLEOTIDE SEQUENCE [LARGE SCALE GENOMIC DNA]</scope>
</reference>
<dbReference type="PANTHER" id="PTHR34235">
    <property type="entry name" value="SLR1203 PROTEIN-RELATED"/>
    <property type="match status" value="1"/>
</dbReference>
<dbReference type="PANTHER" id="PTHR34235:SF3">
    <property type="entry name" value="SLR1203 PROTEIN"/>
    <property type="match status" value="1"/>
</dbReference>
<organism evidence="1 2">
    <name type="scientific">Leptolyngbya foveolarum</name>
    <dbReference type="NCBI Taxonomy" id="47253"/>
    <lineage>
        <taxon>Bacteria</taxon>
        <taxon>Bacillati</taxon>
        <taxon>Cyanobacteriota</taxon>
        <taxon>Cyanophyceae</taxon>
        <taxon>Leptolyngbyales</taxon>
        <taxon>Leptolyngbyaceae</taxon>
        <taxon>Leptolyngbya group</taxon>
        <taxon>Leptolyngbya</taxon>
    </lineage>
</organism>
<evidence type="ECO:0000313" key="1">
    <source>
        <dbReference type="EMBL" id="PZO15136.1"/>
    </source>
</evidence>
<dbReference type="Pfam" id="PF01724">
    <property type="entry name" value="DUF29"/>
    <property type="match status" value="1"/>
</dbReference>
<dbReference type="Proteomes" id="UP000249354">
    <property type="component" value="Unassembled WGS sequence"/>
</dbReference>
<reference evidence="1 2" key="2">
    <citation type="submission" date="2018-06" db="EMBL/GenBank/DDBJ databases">
        <title>Metagenomic assembly of (sub)arctic Cyanobacteria and their associated microbiome from non-axenic cultures.</title>
        <authorList>
            <person name="Baurain D."/>
        </authorList>
    </citation>
    <scope>NUCLEOTIDE SEQUENCE [LARGE SCALE GENOMIC DNA]</scope>
    <source>
        <strain evidence="1">ULC129bin1</strain>
    </source>
</reference>
<proteinExistence type="predicted"/>